<accession>A0A182CXI3</accession>
<sequence length="55" mass="6223">MSSCRPVTAIRKGPDQYDDVPTTHRHSSRSRYGPADQYRVKRSEMSGHCCPFIPG</sequence>
<evidence type="ECO:0000313" key="2">
    <source>
        <dbReference type="EMBL" id="BAR97869.1"/>
    </source>
</evidence>
<dbReference type="EMBL" id="AP014854">
    <property type="protein sequence ID" value="BAR97869.1"/>
    <property type="molecule type" value="Genomic_DNA"/>
</dbReference>
<proteinExistence type="predicted"/>
<organism evidence="2">
    <name type="scientific">Blastochloris viridis</name>
    <name type="common">Rhodopseudomonas viridis</name>
    <dbReference type="NCBI Taxonomy" id="1079"/>
    <lineage>
        <taxon>Bacteria</taxon>
        <taxon>Pseudomonadati</taxon>
        <taxon>Pseudomonadota</taxon>
        <taxon>Alphaproteobacteria</taxon>
        <taxon>Hyphomicrobiales</taxon>
        <taxon>Blastochloridaceae</taxon>
        <taxon>Blastochloris</taxon>
    </lineage>
</organism>
<name>A0A182CXI3_BLAVI</name>
<reference evidence="2" key="1">
    <citation type="journal article" date="2015" name="Genome Announc.">
        <title>Complete Genome Sequence of the Bacteriochlorophyll b-Producing Photosynthetic Bacterium Blastochloris viridis.</title>
        <authorList>
            <person name="Tsukatani Y."/>
            <person name="Hirose Y."/>
            <person name="Harada J."/>
            <person name="Misawa N."/>
            <person name="Mori K."/>
            <person name="Inoue K."/>
            <person name="Tamiaki H."/>
        </authorList>
    </citation>
    <scope>NUCLEOTIDE SEQUENCE [LARGE SCALE GENOMIC DNA]</scope>
    <source>
        <strain evidence="2">DSM 133</strain>
    </source>
</reference>
<protein>
    <submittedName>
        <fullName evidence="2">Uncharacterized protein</fullName>
    </submittedName>
</protein>
<evidence type="ECO:0000256" key="1">
    <source>
        <dbReference type="SAM" id="MobiDB-lite"/>
    </source>
</evidence>
<gene>
    <name evidence="2" type="ORF">BV133_276</name>
</gene>
<feature type="region of interest" description="Disordered" evidence="1">
    <location>
        <begin position="1"/>
        <end position="37"/>
    </location>
</feature>
<dbReference type="AlphaFoldDB" id="A0A182CXI3"/>